<evidence type="ECO:0000256" key="2">
    <source>
        <dbReference type="SAM" id="SignalP"/>
    </source>
</evidence>
<evidence type="ECO:0000313" key="4">
    <source>
        <dbReference type="Proteomes" id="UP000318199"/>
    </source>
</evidence>
<name>A0A562ZUG4_9BURK</name>
<dbReference type="PANTHER" id="PTHR42928">
    <property type="entry name" value="TRICARBOXYLATE-BINDING PROTEIN"/>
    <property type="match status" value="1"/>
</dbReference>
<proteinExistence type="inferred from homology"/>
<dbReference type="Gene3D" id="3.40.190.10">
    <property type="entry name" value="Periplasmic binding protein-like II"/>
    <property type="match status" value="1"/>
</dbReference>
<accession>A0A562ZUG4</accession>
<dbReference type="RefSeq" id="WP_145891961.1">
    <property type="nucleotide sequence ID" value="NZ_VOBQ01000004.1"/>
</dbReference>
<dbReference type="Pfam" id="PF03401">
    <property type="entry name" value="TctC"/>
    <property type="match status" value="1"/>
</dbReference>
<protein>
    <submittedName>
        <fullName evidence="3">Tripartite tricarboxylate transporter substrate binding protein</fullName>
    </submittedName>
</protein>
<dbReference type="Proteomes" id="UP000318199">
    <property type="component" value="Unassembled WGS sequence"/>
</dbReference>
<dbReference type="InterPro" id="IPR005064">
    <property type="entry name" value="BUG"/>
</dbReference>
<dbReference type="PANTHER" id="PTHR42928:SF5">
    <property type="entry name" value="BLR1237 PROTEIN"/>
    <property type="match status" value="1"/>
</dbReference>
<dbReference type="SUPFAM" id="SSF53850">
    <property type="entry name" value="Periplasmic binding protein-like II"/>
    <property type="match status" value="1"/>
</dbReference>
<dbReference type="Gene3D" id="3.40.190.150">
    <property type="entry name" value="Bordetella uptake gene, domain 1"/>
    <property type="match status" value="1"/>
</dbReference>
<dbReference type="OrthoDB" id="8678477at2"/>
<keyword evidence="2" id="KW-0732">Signal</keyword>
<dbReference type="InterPro" id="IPR042100">
    <property type="entry name" value="Bug_dom1"/>
</dbReference>
<dbReference type="PIRSF" id="PIRSF017082">
    <property type="entry name" value="YflP"/>
    <property type="match status" value="1"/>
</dbReference>
<comment type="similarity">
    <text evidence="1">Belongs to the UPF0065 (bug) family.</text>
</comment>
<dbReference type="AlphaFoldDB" id="A0A562ZUG4"/>
<evidence type="ECO:0000313" key="3">
    <source>
        <dbReference type="EMBL" id="TWO72239.1"/>
    </source>
</evidence>
<dbReference type="CDD" id="cd07012">
    <property type="entry name" value="PBP2_Bug_TTT"/>
    <property type="match status" value="1"/>
</dbReference>
<evidence type="ECO:0000256" key="1">
    <source>
        <dbReference type="ARBA" id="ARBA00006987"/>
    </source>
</evidence>
<organism evidence="3 4">
    <name type="scientific">Caenimonas sedimenti</name>
    <dbReference type="NCBI Taxonomy" id="2596921"/>
    <lineage>
        <taxon>Bacteria</taxon>
        <taxon>Pseudomonadati</taxon>
        <taxon>Pseudomonadota</taxon>
        <taxon>Betaproteobacteria</taxon>
        <taxon>Burkholderiales</taxon>
        <taxon>Comamonadaceae</taxon>
        <taxon>Caenimonas</taxon>
    </lineage>
</organism>
<feature type="chain" id="PRO_5021975813" evidence="2">
    <location>
        <begin position="25"/>
        <end position="331"/>
    </location>
</feature>
<comment type="caution">
    <text evidence="3">The sequence shown here is derived from an EMBL/GenBank/DDBJ whole genome shotgun (WGS) entry which is preliminary data.</text>
</comment>
<keyword evidence="4" id="KW-1185">Reference proteome</keyword>
<reference evidence="3 4" key="1">
    <citation type="submission" date="2019-07" db="EMBL/GenBank/DDBJ databases">
        <title>Caenimonas sedimenti sp. nov., isolated from activated sludge.</title>
        <authorList>
            <person name="Xu J."/>
        </authorList>
    </citation>
    <scope>NUCLEOTIDE SEQUENCE [LARGE SCALE GENOMIC DNA]</scope>
    <source>
        <strain evidence="3 4">HX-9-20</strain>
    </source>
</reference>
<dbReference type="EMBL" id="VOBQ01000004">
    <property type="protein sequence ID" value="TWO72239.1"/>
    <property type="molecule type" value="Genomic_DNA"/>
</dbReference>
<gene>
    <name evidence="3" type="ORF">FN976_05910</name>
</gene>
<sequence>MKRFFLSKSLPCAAVLLAAVTTLAAPSALAQAPAWPTKAVKLLVGSPPGGPSDITARLFAEALSKRTGQPALVENRPGAGNNLAAAAAAKAEPDGHTLVLSPDTVLTVNPLVYGNQGFDARNDLVSVSIVASFSQMLVCNPSVGVKTAAELVDKAKSTRITYASGGPGVPGHLAAEMFLQSSGARMDHVPYRGPAPATQAVLAGEVGCGFLATPTVIQHVKAGKLNALAVSAGTPSPLAPDVPTLAKALSQPNLDVSFRLVLQVAKGTPAPVLAAIERATMDILKEPDIRTRLLASDLVVQGSSSAQAHQVMQAEMARWEPLVKRLELKAN</sequence>
<feature type="signal peptide" evidence="2">
    <location>
        <begin position="1"/>
        <end position="24"/>
    </location>
</feature>